<gene>
    <name evidence="1" type="ORF">F6J89_17330</name>
</gene>
<proteinExistence type="predicted"/>
<name>A0A6B3NCP5_9CYAN</name>
<protein>
    <submittedName>
        <fullName evidence="1">Uncharacterized protein</fullName>
    </submittedName>
</protein>
<accession>A0A6B3NCP5</accession>
<dbReference type="EMBL" id="JAAHFQ010000350">
    <property type="protein sequence ID" value="NER29333.1"/>
    <property type="molecule type" value="Genomic_DNA"/>
</dbReference>
<reference evidence="1" key="1">
    <citation type="submission" date="2019-11" db="EMBL/GenBank/DDBJ databases">
        <title>Genomic insights into an expanded diversity of filamentous marine cyanobacteria reveals the extraordinary biosynthetic potential of Moorea and Okeania.</title>
        <authorList>
            <person name="Ferreira Leao T."/>
            <person name="Wang M."/>
            <person name="Moss N."/>
            <person name="Da Silva R."/>
            <person name="Sanders J."/>
            <person name="Nurk S."/>
            <person name="Gurevich A."/>
            <person name="Humphrey G."/>
            <person name="Reher R."/>
            <person name="Zhu Q."/>
            <person name="Belda-Ferre P."/>
            <person name="Glukhov E."/>
            <person name="Rex R."/>
            <person name="Dorrestein P.C."/>
            <person name="Knight R."/>
            <person name="Pevzner P."/>
            <person name="Gerwick W.H."/>
            <person name="Gerwick L."/>
        </authorList>
    </citation>
    <scope>NUCLEOTIDE SEQUENCE</scope>
    <source>
        <strain evidence="1">SIO1C4</strain>
    </source>
</reference>
<evidence type="ECO:0000313" key="1">
    <source>
        <dbReference type="EMBL" id="NER29333.1"/>
    </source>
</evidence>
<comment type="caution">
    <text evidence="1">The sequence shown here is derived from an EMBL/GenBank/DDBJ whole genome shotgun (WGS) entry which is preliminary data.</text>
</comment>
<sequence length="476" mass="54765">MANGNSIVGQVSTQSNSSKSVFLKPTLKVTKKQFLSTSATVLLSVLALGSFGFTNRYKTEDKTQVALQELSNASYPENPSHFSKNFQRYGDRKLTVIKKDDTHFDFVLEPTDDKTAKIIIKNIDLSLLVPKVPEWAKQDPGLEAIAITDREWNRQQVSFPVDSEHIEIIGGDGFEKENISSIGLAKNCLNAGLWEVLLFTKEDGKKALYYQGWFDFPIGHYKDVFEKINNISYWKHWWKLEHWQDPVGTVTNLNLLREVIAQQEVSAEFPLDEKIIVAGEQSRKIRTIQAKNLKTWGDFYKDENQIEFATFRPPGFYDFDKPWGNQYWRIGKFEKAVVRNVKPVGVEDNLQEIELVFSDTRTGEQNRLLFSGINLKELPQLPVEEYNKGFYMPMGIGVPPFYQSYEELKQNPPHESPYFSVLLDSKDQWIDHHSLAVDGPVMHRDQDNPNLLHVYLLSYERHTLVGHFLINLEGVI</sequence>
<dbReference type="AlphaFoldDB" id="A0A6B3NCP5"/>
<organism evidence="1">
    <name type="scientific">Symploca sp. SIO1C4</name>
    <dbReference type="NCBI Taxonomy" id="2607765"/>
    <lineage>
        <taxon>Bacteria</taxon>
        <taxon>Bacillati</taxon>
        <taxon>Cyanobacteriota</taxon>
        <taxon>Cyanophyceae</taxon>
        <taxon>Coleofasciculales</taxon>
        <taxon>Coleofasciculaceae</taxon>
        <taxon>Symploca</taxon>
    </lineage>
</organism>